<dbReference type="Proteomes" id="UP001498398">
    <property type="component" value="Unassembled WGS sequence"/>
</dbReference>
<dbReference type="InterPro" id="IPR008936">
    <property type="entry name" value="Rho_GTPase_activation_prot"/>
</dbReference>
<feature type="compositionally biased region" description="Pro residues" evidence="1">
    <location>
        <begin position="1"/>
        <end position="10"/>
    </location>
</feature>
<name>A0ABR1JIA6_9AGAR</name>
<feature type="region of interest" description="Disordered" evidence="1">
    <location>
        <begin position="51"/>
        <end position="163"/>
    </location>
</feature>
<comment type="caution">
    <text evidence="2">The sequence shown here is derived from an EMBL/GenBank/DDBJ whole genome shotgun (WGS) entry which is preliminary data.</text>
</comment>
<gene>
    <name evidence="2" type="ORF">VKT23_008699</name>
</gene>
<evidence type="ECO:0000256" key="1">
    <source>
        <dbReference type="SAM" id="MobiDB-lite"/>
    </source>
</evidence>
<evidence type="ECO:0000313" key="2">
    <source>
        <dbReference type="EMBL" id="KAK7461525.1"/>
    </source>
</evidence>
<sequence length="494" mass="54236">MGAPKAPQPPSLRDCDKGDRSSPKSHSTTAPTYLNPRVLRPLAYCHMSLAAQAQTQTPPPQTINTNVTRAERTPEVPVASGVCTPDKSLPVHELDNDHADSRLEGSPSPSSDLIPSTLMVDAAAAKQASHMLDEDEEETLFEKSDMDRQNDDQEGDNGDVYSFTPKSSQLLPSLLVNALVHPIISYIDTLPDLALHVPLTQINIPPAVYQENLKHESRITPPKSPLCFVFCCVWCLVRSIMGHQGEKEPIPCVVHDCIQRLRDHGLDEEGLFRRSPASQLLPGSNECLYLIEPYSAPMSRKSPSVPPLIIWMHTTVLSSSLPTSLRAVIPFADAQSQFLLESQLSKIDYFVSCVSVTVLQTGYAASPSSPSRCHIAERSSGAPNASLDMSREDTSLFFTMVFGNSVLGLIIASVSYDIKFNTDSFFSRGALLFFAILMNTFSVSSKCDRERWTWGANELSGTPELYGPWEGSWRQCATTSCGELLLQLNFCTLS</sequence>
<dbReference type="EMBL" id="JBANRG010000013">
    <property type="protein sequence ID" value="KAK7461525.1"/>
    <property type="molecule type" value="Genomic_DNA"/>
</dbReference>
<feature type="compositionally biased region" description="Basic and acidic residues" evidence="1">
    <location>
        <begin position="140"/>
        <end position="151"/>
    </location>
</feature>
<evidence type="ECO:0000313" key="3">
    <source>
        <dbReference type="Proteomes" id="UP001498398"/>
    </source>
</evidence>
<keyword evidence="3" id="KW-1185">Reference proteome</keyword>
<protein>
    <submittedName>
        <fullName evidence="2">Uncharacterized protein</fullName>
    </submittedName>
</protein>
<feature type="compositionally biased region" description="Basic and acidic residues" evidence="1">
    <location>
        <begin position="89"/>
        <end position="103"/>
    </location>
</feature>
<feature type="compositionally biased region" description="Basic and acidic residues" evidence="1">
    <location>
        <begin position="13"/>
        <end position="22"/>
    </location>
</feature>
<accession>A0ABR1JIA6</accession>
<feature type="region of interest" description="Disordered" evidence="1">
    <location>
        <begin position="1"/>
        <end position="35"/>
    </location>
</feature>
<organism evidence="2 3">
    <name type="scientific">Marasmiellus scandens</name>
    <dbReference type="NCBI Taxonomy" id="2682957"/>
    <lineage>
        <taxon>Eukaryota</taxon>
        <taxon>Fungi</taxon>
        <taxon>Dikarya</taxon>
        <taxon>Basidiomycota</taxon>
        <taxon>Agaricomycotina</taxon>
        <taxon>Agaricomycetes</taxon>
        <taxon>Agaricomycetidae</taxon>
        <taxon>Agaricales</taxon>
        <taxon>Marasmiineae</taxon>
        <taxon>Omphalotaceae</taxon>
        <taxon>Marasmiellus</taxon>
    </lineage>
</organism>
<reference evidence="2 3" key="1">
    <citation type="submission" date="2024-01" db="EMBL/GenBank/DDBJ databases">
        <title>A draft genome for the cacao thread blight pathogen Marasmiellus scandens.</title>
        <authorList>
            <person name="Baruah I.K."/>
            <person name="Leung J."/>
            <person name="Bukari Y."/>
            <person name="Amoako-Attah I."/>
            <person name="Meinhardt L.W."/>
            <person name="Bailey B.A."/>
            <person name="Cohen S.P."/>
        </authorList>
    </citation>
    <scope>NUCLEOTIDE SEQUENCE [LARGE SCALE GENOMIC DNA]</scope>
    <source>
        <strain evidence="2 3">GH-19</strain>
    </source>
</reference>
<proteinExistence type="predicted"/>
<dbReference type="SUPFAM" id="SSF48350">
    <property type="entry name" value="GTPase activation domain, GAP"/>
    <property type="match status" value="1"/>
</dbReference>
<dbReference type="Gene3D" id="1.10.555.10">
    <property type="entry name" value="Rho GTPase activation protein"/>
    <property type="match status" value="1"/>
</dbReference>